<organism evidence="1 2">
    <name type="scientific">Streptomyces ziwulingensis</name>
    <dbReference type="NCBI Taxonomy" id="1045501"/>
    <lineage>
        <taxon>Bacteria</taxon>
        <taxon>Bacillati</taxon>
        <taxon>Actinomycetota</taxon>
        <taxon>Actinomycetes</taxon>
        <taxon>Kitasatosporales</taxon>
        <taxon>Streptomycetaceae</taxon>
        <taxon>Streptomyces</taxon>
    </lineage>
</organism>
<accession>A0ABP9AJ85</accession>
<proteinExistence type="predicted"/>
<evidence type="ECO:0000313" key="2">
    <source>
        <dbReference type="Proteomes" id="UP001501265"/>
    </source>
</evidence>
<reference evidence="2" key="1">
    <citation type="journal article" date="2019" name="Int. J. Syst. Evol. Microbiol.">
        <title>The Global Catalogue of Microorganisms (GCM) 10K type strain sequencing project: providing services to taxonomists for standard genome sequencing and annotation.</title>
        <authorList>
            <consortium name="The Broad Institute Genomics Platform"/>
            <consortium name="The Broad Institute Genome Sequencing Center for Infectious Disease"/>
            <person name="Wu L."/>
            <person name="Ma J."/>
        </authorList>
    </citation>
    <scope>NUCLEOTIDE SEQUENCE [LARGE SCALE GENOMIC DNA]</scope>
    <source>
        <strain evidence="2">JCM 18081</strain>
    </source>
</reference>
<dbReference type="EMBL" id="BAABIG010000001">
    <property type="protein sequence ID" value="GAA4782213.1"/>
    <property type="molecule type" value="Genomic_DNA"/>
</dbReference>
<protein>
    <submittedName>
        <fullName evidence="1">Uncharacterized protein</fullName>
    </submittedName>
</protein>
<name>A0ABP9AJ85_9ACTN</name>
<dbReference type="Proteomes" id="UP001501265">
    <property type="component" value="Unassembled WGS sequence"/>
</dbReference>
<gene>
    <name evidence="1" type="ORF">GCM10023220_00940</name>
</gene>
<evidence type="ECO:0000313" key="1">
    <source>
        <dbReference type="EMBL" id="GAA4782213.1"/>
    </source>
</evidence>
<comment type="caution">
    <text evidence="1">The sequence shown here is derived from an EMBL/GenBank/DDBJ whole genome shotgun (WGS) entry which is preliminary data.</text>
</comment>
<sequence length="153" mass="17265">MEEDARVFHRIRRRAKGPSEAQRQLAEAHARLQGQVPPGFGVPAPEPESVEPAVVVDDFLPPELRVPSHDQVEGTMMPWKQPLVLDGEMAACTECGAYRDWLILSTRGDIWLRCRAGHQQQEARIDTVWFNRHSGPADSTHATFEDCLRHLGH</sequence>
<keyword evidence="2" id="KW-1185">Reference proteome</keyword>